<dbReference type="InterPro" id="IPR050683">
    <property type="entry name" value="Bact_Polysacc_Export_ATP-bd"/>
</dbReference>
<dbReference type="STRING" id="980251.GCA_001642875_00342"/>
<evidence type="ECO:0000256" key="1">
    <source>
        <dbReference type="ARBA" id="ARBA00005417"/>
    </source>
</evidence>
<dbReference type="Pfam" id="PF14524">
    <property type="entry name" value="Wzt_C"/>
    <property type="match status" value="1"/>
</dbReference>
<dbReference type="GO" id="GO:0016887">
    <property type="term" value="F:ATP hydrolysis activity"/>
    <property type="evidence" value="ECO:0007669"/>
    <property type="project" value="InterPro"/>
</dbReference>
<dbReference type="InterPro" id="IPR015860">
    <property type="entry name" value="ABC_transpr_TagH-like"/>
</dbReference>
<dbReference type="PANTHER" id="PTHR46743:SF2">
    <property type="entry name" value="TEICHOIC ACIDS EXPORT ATP-BINDING PROTEIN TAGH"/>
    <property type="match status" value="1"/>
</dbReference>
<evidence type="ECO:0000256" key="3">
    <source>
        <dbReference type="ARBA" id="ARBA00022741"/>
    </source>
</evidence>
<dbReference type="GO" id="GO:0016020">
    <property type="term" value="C:membrane"/>
    <property type="evidence" value="ECO:0007669"/>
    <property type="project" value="InterPro"/>
</dbReference>
<dbReference type="Gene3D" id="2.70.50.60">
    <property type="entry name" value="abc- transporter (atp binding component) like domain"/>
    <property type="match status" value="1"/>
</dbReference>
<dbReference type="AlphaFoldDB" id="A0A5B9PF34"/>
<dbReference type="SMART" id="SM00382">
    <property type="entry name" value="AAA"/>
    <property type="match status" value="1"/>
</dbReference>
<evidence type="ECO:0000256" key="2">
    <source>
        <dbReference type="ARBA" id="ARBA00022448"/>
    </source>
</evidence>
<dbReference type="GO" id="GO:0005524">
    <property type="term" value="F:ATP binding"/>
    <property type="evidence" value="ECO:0007669"/>
    <property type="project" value="UniProtKB-KW"/>
</dbReference>
<evidence type="ECO:0000259" key="5">
    <source>
        <dbReference type="PROSITE" id="PS50893"/>
    </source>
</evidence>
<sequence length="420" mass="46326">MSQQPDNSNLILDVNDVSKVFCRNLKRAMRYGLHDLGKELIGRGADRAEGKLRPGEFYSVRNASFKIEPGECVALIGPNGAGKSTMLKMINGLIKPDKGEIKIRGKIGALIELGTGFNPILSGRENIYINAAVLGMTKRDVDEVFDEIVDFAELHHVIDAPVKTYSSGMRIRLGFSVAANLRPQLLLIDEVLAVGDVGFRMKCFKHLRTLVASGVSIILVTHAVGMLQRVATRAVVFNRGRIVHDGDLDAGCAVYEEILGASERVRTERLQKESRDAEIAEVTVLDSKGNENTEFQTGDSLAVRIRLKSKKLIKNARVIVALNSPSVGVVASMSTAYQEVRFDVDPQLHPDGRVITLAFKDLQLLLGAYHFNISLFGPETTEFFHRRSGCGNFRIVGPPIDMYGMGIHGIMKIDHDWELE</sequence>
<dbReference type="Proteomes" id="UP000322214">
    <property type="component" value="Chromosome"/>
</dbReference>
<dbReference type="GO" id="GO:0140359">
    <property type="term" value="F:ABC-type transporter activity"/>
    <property type="evidence" value="ECO:0007669"/>
    <property type="project" value="InterPro"/>
</dbReference>
<dbReference type="Gene3D" id="3.40.50.300">
    <property type="entry name" value="P-loop containing nucleotide triphosphate hydrolases"/>
    <property type="match status" value="1"/>
</dbReference>
<dbReference type="PROSITE" id="PS50893">
    <property type="entry name" value="ABC_TRANSPORTER_2"/>
    <property type="match status" value="1"/>
</dbReference>
<organism evidence="6 7">
    <name type="scientific">Mariniblastus fucicola</name>
    <dbReference type="NCBI Taxonomy" id="980251"/>
    <lineage>
        <taxon>Bacteria</taxon>
        <taxon>Pseudomonadati</taxon>
        <taxon>Planctomycetota</taxon>
        <taxon>Planctomycetia</taxon>
        <taxon>Pirellulales</taxon>
        <taxon>Pirellulaceae</taxon>
        <taxon>Mariniblastus</taxon>
    </lineage>
</organism>
<keyword evidence="4 6" id="KW-0067">ATP-binding</keyword>
<accession>A0A5B9PF34</accession>
<reference evidence="6 7" key="1">
    <citation type="submission" date="2019-08" db="EMBL/GenBank/DDBJ databases">
        <title>Deep-cultivation of Planctomycetes and their phenomic and genomic characterization uncovers novel biology.</title>
        <authorList>
            <person name="Wiegand S."/>
            <person name="Jogler M."/>
            <person name="Boedeker C."/>
            <person name="Pinto D."/>
            <person name="Vollmers J."/>
            <person name="Rivas-Marin E."/>
            <person name="Kohn T."/>
            <person name="Peeters S.H."/>
            <person name="Heuer A."/>
            <person name="Rast P."/>
            <person name="Oberbeckmann S."/>
            <person name="Bunk B."/>
            <person name="Jeske O."/>
            <person name="Meyerdierks A."/>
            <person name="Storesund J.E."/>
            <person name="Kallscheuer N."/>
            <person name="Luecker S."/>
            <person name="Lage O.M."/>
            <person name="Pohl T."/>
            <person name="Merkel B.J."/>
            <person name="Hornburger P."/>
            <person name="Mueller R.-W."/>
            <person name="Bruemmer F."/>
            <person name="Labrenz M."/>
            <person name="Spormann A.M."/>
            <person name="Op den Camp H."/>
            <person name="Overmann J."/>
            <person name="Amann R."/>
            <person name="Jetten M.S.M."/>
            <person name="Mascher T."/>
            <person name="Medema M.H."/>
            <person name="Devos D.P."/>
            <person name="Kaster A.-K."/>
            <person name="Ovreas L."/>
            <person name="Rohde M."/>
            <person name="Galperin M.Y."/>
            <person name="Jogler C."/>
        </authorList>
    </citation>
    <scope>NUCLEOTIDE SEQUENCE [LARGE SCALE GENOMIC DNA]</scope>
    <source>
        <strain evidence="6 7">FC18</strain>
    </source>
</reference>
<dbReference type="Pfam" id="PF00005">
    <property type="entry name" value="ABC_tran"/>
    <property type="match status" value="1"/>
</dbReference>
<proteinExistence type="inferred from homology"/>
<evidence type="ECO:0000256" key="4">
    <source>
        <dbReference type="ARBA" id="ARBA00022840"/>
    </source>
</evidence>
<dbReference type="EMBL" id="CP042912">
    <property type="protein sequence ID" value="QEG21513.1"/>
    <property type="molecule type" value="Genomic_DNA"/>
</dbReference>
<evidence type="ECO:0000313" key="7">
    <source>
        <dbReference type="Proteomes" id="UP000322214"/>
    </source>
</evidence>
<gene>
    <name evidence="6" type="primary">tagH</name>
    <name evidence="6" type="ORF">MFFC18_13690</name>
</gene>
<dbReference type="InterPro" id="IPR003593">
    <property type="entry name" value="AAA+_ATPase"/>
</dbReference>
<dbReference type="CDD" id="cd03220">
    <property type="entry name" value="ABC_KpsT_Wzt"/>
    <property type="match status" value="1"/>
</dbReference>
<dbReference type="InterPro" id="IPR003439">
    <property type="entry name" value="ABC_transporter-like_ATP-bd"/>
</dbReference>
<dbReference type="PANTHER" id="PTHR46743">
    <property type="entry name" value="TEICHOIC ACIDS EXPORT ATP-BINDING PROTEIN TAGH"/>
    <property type="match status" value="1"/>
</dbReference>
<dbReference type="InterPro" id="IPR027417">
    <property type="entry name" value="P-loop_NTPase"/>
</dbReference>
<name>A0A5B9PF34_9BACT</name>
<dbReference type="SUPFAM" id="SSF52540">
    <property type="entry name" value="P-loop containing nucleoside triphosphate hydrolases"/>
    <property type="match status" value="1"/>
</dbReference>
<comment type="similarity">
    <text evidence="1">Belongs to the ABC transporter superfamily.</text>
</comment>
<dbReference type="OrthoDB" id="9778870at2"/>
<dbReference type="KEGG" id="mff:MFFC18_13690"/>
<keyword evidence="7" id="KW-1185">Reference proteome</keyword>
<dbReference type="InterPro" id="IPR029439">
    <property type="entry name" value="Wzt_C"/>
</dbReference>
<keyword evidence="2" id="KW-0813">Transport</keyword>
<evidence type="ECO:0000313" key="6">
    <source>
        <dbReference type="EMBL" id="QEG21513.1"/>
    </source>
</evidence>
<protein>
    <submittedName>
        <fullName evidence="6">Teichoic acids export ATP-binding protein TagH</fullName>
    </submittedName>
</protein>
<keyword evidence="3" id="KW-0547">Nucleotide-binding</keyword>
<dbReference type="CDD" id="cd10147">
    <property type="entry name" value="Wzt_C-like"/>
    <property type="match status" value="1"/>
</dbReference>
<feature type="domain" description="ABC transporter" evidence="5">
    <location>
        <begin position="31"/>
        <end position="264"/>
    </location>
</feature>